<dbReference type="GO" id="GO:0005509">
    <property type="term" value="F:calcium ion binding"/>
    <property type="evidence" value="ECO:0007669"/>
    <property type="project" value="InterPro"/>
</dbReference>
<keyword evidence="2" id="KW-1185">Reference proteome</keyword>
<reference evidence="1 2" key="1">
    <citation type="submission" date="2016-09" db="EMBL/GenBank/DDBJ databases">
        <title>Couchioplanes caeruleus draft genome sequence.</title>
        <authorList>
            <person name="Sheehan J."/>
            <person name="Caffrey P."/>
        </authorList>
    </citation>
    <scope>NUCLEOTIDE SEQUENCE [LARGE SCALE GENOMIC DNA]</scope>
    <source>
        <strain evidence="1 2">DSM 43634</strain>
    </source>
</reference>
<evidence type="ECO:0000313" key="2">
    <source>
        <dbReference type="Proteomes" id="UP000182486"/>
    </source>
</evidence>
<sequence>MSDFDAVLERLLTDPAFQAQLARDPGGALAGYTLDSGEVELLHQQVAADPGASQAAVEDRVSKSSTFGLFGSFGGIGALTDNVGSQSGPQPVAVPADGAAGIGPGTGSADPWSAFGAAAGQVAHGVAGQPATEGFGAAPGAWGTGGGVPAQSGLGSAPGLDAGPSAVSGFGDAPHGRAQAEELRAPKGYVNRVDADGDGRIDEATYRGHRGGGAEVLVDLNGDGKTDFIGVDKDLDRIVDYADYDNDHDGKFEERMYDDDGDGWLDRSVRR</sequence>
<comment type="caution">
    <text evidence="1">The sequence shown here is derived from an EMBL/GenBank/DDBJ whole genome shotgun (WGS) entry which is preliminary data.</text>
</comment>
<organism evidence="1 2">
    <name type="scientific">Couchioplanes caeruleus subsp. caeruleus</name>
    <dbReference type="NCBI Taxonomy" id="56427"/>
    <lineage>
        <taxon>Bacteria</taxon>
        <taxon>Bacillati</taxon>
        <taxon>Actinomycetota</taxon>
        <taxon>Actinomycetes</taxon>
        <taxon>Micromonosporales</taxon>
        <taxon>Micromonosporaceae</taxon>
        <taxon>Couchioplanes</taxon>
    </lineage>
</organism>
<dbReference type="AlphaFoldDB" id="A0A1K0FD75"/>
<gene>
    <name evidence="1" type="ORF">BG844_30170</name>
</gene>
<dbReference type="EMBL" id="MEIA01000459">
    <property type="protein sequence ID" value="OJF10789.1"/>
    <property type="molecule type" value="Genomic_DNA"/>
</dbReference>
<proteinExistence type="predicted"/>
<evidence type="ECO:0008006" key="3">
    <source>
        <dbReference type="Google" id="ProtNLM"/>
    </source>
</evidence>
<dbReference type="SUPFAM" id="SSF103647">
    <property type="entry name" value="TSP type-3 repeat"/>
    <property type="match status" value="1"/>
</dbReference>
<dbReference type="Proteomes" id="UP000182486">
    <property type="component" value="Unassembled WGS sequence"/>
</dbReference>
<evidence type="ECO:0000313" key="1">
    <source>
        <dbReference type="EMBL" id="OJF10789.1"/>
    </source>
</evidence>
<protein>
    <recommendedName>
        <fullName evidence="3">EF-hand domain-containing protein</fullName>
    </recommendedName>
</protein>
<name>A0A1K0FD75_9ACTN</name>
<dbReference type="InterPro" id="IPR028974">
    <property type="entry name" value="TSP_type-3_rpt"/>
</dbReference>
<accession>A0A1K0FD75</accession>
<dbReference type="RefSeq" id="WP_071808713.1">
    <property type="nucleotide sequence ID" value="NZ_MEIA01000459.1"/>
</dbReference>